<evidence type="ECO:0000313" key="2">
    <source>
        <dbReference type="EMBL" id="UUO17043.1"/>
    </source>
</evidence>
<dbReference type="Gene3D" id="3.40.50.1010">
    <property type="entry name" value="5'-nuclease"/>
    <property type="match status" value="1"/>
</dbReference>
<dbReference type="PANTHER" id="PTHR36173:SF2">
    <property type="entry name" value="RIBONUCLEASE VAPC16"/>
    <property type="match status" value="1"/>
</dbReference>
<dbReference type="InterPro" id="IPR041705">
    <property type="entry name" value="PIN_Sll0205"/>
</dbReference>
<sequence length="130" mass="15320">MMFLIDTHTFIWYVTDNSRLSNQVLELINDENNQIFLSIASVWEMGIKHRLGKLTFNLSFETFITQQININDFTVLDIKISHITAITQLPLHHRDPFDRMLIAQAMVENMPISSETELVTQCHWKWNEVK</sequence>
<dbReference type="InterPro" id="IPR002716">
    <property type="entry name" value="PIN_dom"/>
</dbReference>
<evidence type="ECO:0000259" key="1">
    <source>
        <dbReference type="Pfam" id="PF01850"/>
    </source>
</evidence>
<reference evidence="2" key="1">
    <citation type="submission" date="2022-06" db="EMBL/GenBank/DDBJ databases">
        <title>Nostosin G and Spiroidesin B from the Cyanobacterium Dolichospermum sp. NIES-1697.</title>
        <authorList>
            <person name="Phan C.-S."/>
            <person name="Mehjabin J.J."/>
            <person name="Anas A.R.J."/>
            <person name="Hayasaka M."/>
            <person name="Onoki R."/>
            <person name="Wang J."/>
            <person name="Umezawa T."/>
            <person name="Washio K."/>
            <person name="Morikawa M."/>
            <person name="Okino T."/>
        </authorList>
    </citation>
    <scope>NUCLEOTIDE SEQUENCE</scope>
    <source>
        <strain evidence="2">NIES-1697</strain>
    </source>
</reference>
<name>A0ABY5LYD8_9CYAN</name>
<feature type="domain" description="PIN" evidence="1">
    <location>
        <begin position="4"/>
        <end position="111"/>
    </location>
</feature>
<keyword evidence="3" id="KW-1185">Reference proteome</keyword>
<dbReference type="Proteomes" id="UP001057561">
    <property type="component" value="Chromosome"/>
</dbReference>
<accession>A0ABY5LYD8</accession>
<dbReference type="InterPro" id="IPR052919">
    <property type="entry name" value="TA_system_RNase"/>
</dbReference>
<evidence type="ECO:0000313" key="3">
    <source>
        <dbReference type="Proteomes" id="UP001057561"/>
    </source>
</evidence>
<dbReference type="RefSeq" id="WP_027403988.1">
    <property type="nucleotide sequence ID" value="NZ_CP099464.1"/>
</dbReference>
<dbReference type="EMBL" id="CP099464">
    <property type="protein sequence ID" value="UUO17043.1"/>
    <property type="molecule type" value="Genomic_DNA"/>
</dbReference>
<dbReference type="SUPFAM" id="SSF88723">
    <property type="entry name" value="PIN domain-like"/>
    <property type="match status" value="1"/>
</dbReference>
<dbReference type="CDD" id="cd09872">
    <property type="entry name" value="PIN_Sll0205-like"/>
    <property type="match status" value="1"/>
</dbReference>
<proteinExistence type="predicted"/>
<dbReference type="PANTHER" id="PTHR36173">
    <property type="entry name" value="RIBONUCLEASE VAPC16-RELATED"/>
    <property type="match status" value="1"/>
</dbReference>
<dbReference type="InterPro" id="IPR029060">
    <property type="entry name" value="PIN-like_dom_sf"/>
</dbReference>
<dbReference type="Pfam" id="PF01850">
    <property type="entry name" value="PIN"/>
    <property type="match status" value="1"/>
</dbReference>
<gene>
    <name evidence="2" type="ORF">NG743_08555</name>
</gene>
<protein>
    <submittedName>
        <fullName evidence="2">Type II toxin-antitoxin system VapC family toxin</fullName>
    </submittedName>
</protein>
<organism evidence="2 3">
    <name type="scientific">Dolichospermum heterosporum TAC447</name>
    <dbReference type="NCBI Taxonomy" id="747523"/>
    <lineage>
        <taxon>Bacteria</taxon>
        <taxon>Bacillati</taxon>
        <taxon>Cyanobacteriota</taxon>
        <taxon>Cyanophyceae</taxon>
        <taxon>Nostocales</taxon>
        <taxon>Aphanizomenonaceae</taxon>
        <taxon>Dolichospermum</taxon>
        <taxon>Dolichospermum heterosporum</taxon>
    </lineage>
</organism>